<keyword evidence="2" id="KW-1185">Reference proteome</keyword>
<evidence type="ECO:0000313" key="2">
    <source>
        <dbReference type="Proteomes" id="UP001057868"/>
    </source>
</evidence>
<organism evidence="1 2">
    <name type="scientific">Clostridium folliculivorans</name>
    <dbReference type="NCBI Taxonomy" id="2886038"/>
    <lineage>
        <taxon>Bacteria</taxon>
        <taxon>Bacillati</taxon>
        <taxon>Bacillota</taxon>
        <taxon>Clostridia</taxon>
        <taxon>Eubacteriales</taxon>
        <taxon>Clostridiaceae</taxon>
        <taxon>Clostridium</taxon>
    </lineage>
</organism>
<dbReference type="EMBL" id="BQXY01000001">
    <property type="protein sequence ID" value="GKU23427.1"/>
    <property type="molecule type" value="Genomic_DNA"/>
</dbReference>
<reference evidence="1" key="1">
    <citation type="journal article" date="2023" name="Int. J. Syst. Evol. Microbiol.">
        <title>&lt;i&gt;Clostridium folliculivorans&lt;/i&gt; sp. nov., isolated from soil samples of an organic paddy in Japan.</title>
        <authorList>
            <person name="Tazawa J."/>
            <person name="Kobayashi H."/>
            <person name="Tanizawa Y."/>
            <person name="Uchino A."/>
            <person name="Tanaka F."/>
            <person name="Urashima Y."/>
            <person name="Miura S."/>
            <person name="Sakamoto M."/>
            <person name="Ohkuma M."/>
            <person name="Tohno M."/>
        </authorList>
    </citation>
    <scope>NUCLEOTIDE SEQUENCE</scope>
    <source>
        <strain evidence="1">D1-1</strain>
    </source>
</reference>
<dbReference type="AlphaFoldDB" id="A0A9W5XYS1"/>
<evidence type="ECO:0000313" key="1">
    <source>
        <dbReference type="EMBL" id="GKU23427.1"/>
    </source>
</evidence>
<protein>
    <submittedName>
        <fullName evidence="1">Uncharacterized protein</fullName>
    </submittedName>
</protein>
<accession>A0A9W5XYS1</accession>
<proteinExistence type="predicted"/>
<gene>
    <name evidence="1" type="ORF">CFOLD11_02530</name>
</gene>
<name>A0A9W5XYS1_9CLOT</name>
<sequence length="39" mass="4604">MGLFNRMKEPVFLKESSDVQIQLEKLKTLELLLNVKEKI</sequence>
<dbReference type="Proteomes" id="UP001057868">
    <property type="component" value="Unassembled WGS sequence"/>
</dbReference>
<comment type="caution">
    <text evidence="1">The sequence shown here is derived from an EMBL/GenBank/DDBJ whole genome shotgun (WGS) entry which is preliminary data.</text>
</comment>